<reference evidence="9" key="1">
    <citation type="journal article" date="2019" name="Int. J. Syst. Evol. Microbiol.">
        <title>The Global Catalogue of Microorganisms (GCM) 10K type strain sequencing project: providing services to taxonomists for standard genome sequencing and annotation.</title>
        <authorList>
            <consortium name="The Broad Institute Genomics Platform"/>
            <consortium name="The Broad Institute Genome Sequencing Center for Infectious Disease"/>
            <person name="Wu L."/>
            <person name="Ma J."/>
        </authorList>
    </citation>
    <scope>NUCLEOTIDE SEQUENCE [LARGE SCALE GENOMIC DNA]</scope>
    <source>
        <strain evidence="9">CGMCC 4.7093</strain>
    </source>
</reference>
<comment type="caution">
    <text evidence="8">The sequence shown here is derived from an EMBL/GenBank/DDBJ whole genome shotgun (WGS) entry which is preliminary data.</text>
</comment>
<dbReference type="PIRSF" id="PIRSF000437">
    <property type="entry name" value="GPAT_DHAPAT"/>
    <property type="match status" value="1"/>
</dbReference>
<dbReference type="PANTHER" id="PTHR12563:SF17">
    <property type="entry name" value="DIHYDROXYACETONE PHOSPHATE ACYLTRANSFERASE"/>
    <property type="match status" value="1"/>
</dbReference>
<dbReference type="SUPFAM" id="SSF69593">
    <property type="entry name" value="Glycerol-3-phosphate (1)-acyltransferase"/>
    <property type="match status" value="1"/>
</dbReference>
<evidence type="ECO:0000256" key="1">
    <source>
        <dbReference type="ARBA" id="ARBA00004184"/>
    </source>
</evidence>
<evidence type="ECO:0000256" key="3">
    <source>
        <dbReference type="ARBA" id="ARBA00022679"/>
    </source>
</evidence>
<evidence type="ECO:0000313" key="8">
    <source>
        <dbReference type="EMBL" id="MFC5065536.1"/>
    </source>
</evidence>
<dbReference type="RefSeq" id="WP_378038864.1">
    <property type="nucleotide sequence ID" value="NZ_JBHSIV010000039.1"/>
</dbReference>
<dbReference type="InterPro" id="IPR045520">
    <property type="entry name" value="GPAT/DHAPAT_C"/>
</dbReference>
<dbReference type="Pfam" id="PF19277">
    <property type="entry name" value="GPAT_C"/>
    <property type="match status" value="1"/>
</dbReference>
<dbReference type="SMART" id="SM00563">
    <property type="entry name" value="PlsC"/>
    <property type="match status" value="1"/>
</dbReference>
<dbReference type="NCBIfam" id="NF002886">
    <property type="entry name" value="PRK03355.1"/>
    <property type="match status" value="1"/>
</dbReference>
<dbReference type="Proteomes" id="UP001595947">
    <property type="component" value="Unassembled WGS sequence"/>
</dbReference>
<keyword evidence="4" id="KW-0472">Membrane</keyword>
<accession>A0ABV9YSC1</accession>
<evidence type="ECO:0000256" key="4">
    <source>
        <dbReference type="ARBA" id="ARBA00023136"/>
    </source>
</evidence>
<evidence type="ECO:0000313" key="9">
    <source>
        <dbReference type="Proteomes" id="UP001595947"/>
    </source>
</evidence>
<evidence type="ECO:0000256" key="2">
    <source>
        <dbReference type="ARBA" id="ARBA00007937"/>
    </source>
</evidence>
<dbReference type="InterPro" id="IPR022284">
    <property type="entry name" value="GPAT/DHAPAT"/>
</dbReference>
<feature type="region of interest" description="Disordered" evidence="6">
    <location>
        <begin position="462"/>
        <end position="481"/>
    </location>
</feature>
<proteinExistence type="inferred from homology"/>
<sequence length="810" mass="90343">MESPTDLAPVPGDLPVTVRAALADGVLPDSGDRPLVVLVDAPSVLERRLIDRWLADAQPANARRVESLPTGSEQLASRLTGGDNPLLVPVRLLWEPAVTEPEKPLLRLLDRVTRRSKLRDRARAAREQQDRGEGRRYRIVVGRPATARELLVRHRRERMSTDTEDFVRFVSQQAALALDRAERSVLGNRSKVPHEVSDQIVGGAHFAREVRRVAQETGRDEVEVAAEAEKHLQGLVAAMDPTAVDMFSGVLRPMHERAWEVHADTSGLEPLRKLNAEHALVFLPSHRSYTDPFVLAEVLRENDFPRNHVLGGNNLRIWGLEALARRSGIIFIRRSFGKDEVYKAMVREYFSWLAAKRFNLEWYMEGGRSRTGKLRPPKYGLLSDVAHAVETRRTSDVYLVPVSITHDQLQEVHQMAAEQAGAPKTPEGVRWLAGYARAQRRRVGAVHVSFGEPLSLRQSLSLAGDPGLERDPDSLDENGDSPARRLALQKTAFEVFVRINRVTPVTPIALAALALLGVRDRALTLSQVRRVVEPVLDYVEARKLPHTGIESLRTNGGVAEALLSLRQEKVVTAYTEGTEPVFSVEPGHHIVAAFYRNSAIHHFVNRAIVELAVLEVDDVEDGREALAAGFTHALALRDLLKYEFFFPDKETFRSELADELSLIDPDWTEVGRPVARTQEILLASPFLCAHRVLRSFVDAQWLLAERLAAWEPERPVVEAELFDDCSAVGQQLLLQGRLHGPEALSRELFASALRLAGNRGLVTLPENGTSTELAARRRAFADEVRAVVGRVVRIDETDARNRQESTGVRP</sequence>
<comment type="similarity">
    <text evidence="2">Belongs to the GPAT/DAPAT family.</text>
</comment>
<protein>
    <submittedName>
        <fullName evidence="8">Glycerol-3-phosphate 1-O-acyltransferase</fullName>
        <ecNumber evidence="8">2.3.1.15</ecNumber>
    </submittedName>
</protein>
<comment type="subcellular location">
    <subcellularLocation>
        <location evidence="1">Endomembrane system</location>
        <topology evidence="1">Peripheral membrane protein</topology>
    </subcellularLocation>
</comment>
<gene>
    <name evidence="8" type="ORF">ACFPBZ_25185</name>
</gene>
<feature type="domain" description="Phospholipid/glycerol acyltransferase" evidence="7">
    <location>
        <begin position="280"/>
        <end position="407"/>
    </location>
</feature>
<dbReference type="PANTHER" id="PTHR12563">
    <property type="entry name" value="GLYCEROL-3-PHOSPHATE ACYLTRANSFERASE"/>
    <property type="match status" value="1"/>
</dbReference>
<keyword evidence="5 8" id="KW-0012">Acyltransferase</keyword>
<dbReference type="EMBL" id="JBHSIV010000039">
    <property type="protein sequence ID" value="MFC5065536.1"/>
    <property type="molecule type" value="Genomic_DNA"/>
</dbReference>
<evidence type="ECO:0000256" key="6">
    <source>
        <dbReference type="SAM" id="MobiDB-lite"/>
    </source>
</evidence>
<dbReference type="Pfam" id="PF01553">
    <property type="entry name" value="Acyltransferase"/>
    <property type="match status" value="1"/>
</dbReference>
<organism evidence="8 9">
    <name type="scientific">Actinomycetospora atypica</name>
    <dbReference type="NCBI Taxonomy" id="1290095"/>
    <lineage>
        <taxon>Bacteria</taxon>
        <taxon>Bacillati</taxon>
        <taxon>Actinomycetota</taxon>
        <taxon>Actinomycetes</taxon>
        <taxon>Pseudonocardiales</taxon>
        <taxon>Pseudonocardiaceae</taxon>
        <taxon>Actinomycetospora</taxon>
    </lineage>
</organism>
<keyword evidence="3 8" id="KW-0808">Transferase</keyword>
<evidence type="ECO:0000259" key="7">
    <source>
        <dbReference type="SMART" id="SM00563"/>
    </source>
</evidence>
<dbReference type="GO" id="GO:0004366">
    <property type="term" value="F:glycerol-3-phosphate O-acyltransferase activity"/>
    <property type="evidence" value="ECO:0007669"/>
    <property type="project" value="UniProtKB-EC"/>
</dbReference>
<dbReference type="CDD" id="cd07993">
    <property type="entry name" value="LPLAT_DHAPAT-like"/>
    <property type="match status" value="1"/>
</dbReference>
<keyword evidence="9" id="KW-1185">Reference proteome</keyword>
<evidence type="ECO:0000256" key="5">
    <source>
        <dbReference type="ARBA" id="ARBA00023315"/>
    </source>
</evidence>
<name>A0ABV9YSC1_9PSEU</name>
<dbReference type="InterPro" id="IPR041728">
    <property type="entry name" value="GPAT/DHAPAT_LPLAT"/>
</dbReference>
<dbReference type="InterPro" id="IPR002123">
    <property type="entry name" value="Plipid/glycerol_acylTrfase"/>
</dbReference>
<dbReference type="EC" id="2.3.1.15" evidence="8"/>